<dbReference type="PANTHER" id="PTHR14398">
    <property type="entry name" value="RNA RECOGNITION RRM/RNP DOMAIN"/>
    <property type="match status" value="1"/>
</dbReference>
<feature type="region of interest" description="Disordered" evidence="5">
    <location>
        <begin position="702"/>
        <end position="726"/>
    </location>
</feature>
<reference evidence="8" key="1">
    <citation type="submission" date="2021-08" db="EMBL/GenBank/DDBJ databases">
        <title>WGS assembly of Ceratopteris richardii.</title>
        <authorList>
            <person name="Marchant D.B."/>
            <person name="Chen G."/>
            <person name="Jenkins J."/>
            <person name="Shu S."/>
            <person name="Leebens-Mack J."/>
            <person name="Grimwood J."/>
            <person name="Schmutz J."/>
            <person name="Soltis P."/>
            <person name="Soltis D."/>
            <person name="Chen Z.-H."/>
        </authorList>
    </citation>
    <scope>NUCLEOTIDE SEQUENCE</scope>
    <source>
        <strain evidence="8">Whitten #5841</strain>
        <tissue evidence="8">Leaf</tissue>
    </source>
</reference>
<feature type="domain" description="RRM" evidence="6">
    <location>
        <begin position="613"/>
        <end position="686"/>
    </location>
</feature>
<proteinExistence type="predicted"/>
<dbReference type="AlphaFoldDB" id="A0A8T2T8Z1"/>
<evidence type="ECO:0000313" key="9">
    <source>
        <dbReference type="Proteomes" id="UP000825935"/>
    </source>
</evidence>
<evidence type="ECO:0000313" key="8">
    <source>
        <dbReference type="EMBL" id="KAH7415976.1"/>
    </source>
</evidence>
<dbReference type="EMBL" id="CM035419">
    <property type="protein sequence ID" value="KAH7415976.1"/>
    <property type="molecule type" value="Genomic_DNA"/>
</dbReference>
<keyword evidence="9" id="KW-1185">Reference proteome</keyword>
<dbReference type="InterPro" id="IPR045137">
    <property type="entry name" value="RBM26/27"/>
</dbReference>
<feature type="compositionally biased region" description="Basic and acidic residues" evidence="5">
    <location>
        <begin position="157"/>
        <end position="198"/>
    </location>
</feature>
<dbReference type="InterPro" id="IPR035979">
    <property type="entry name" value="RBD_domain_sf"/>
</dbReference>
<dbReference type="InterPro" id="IPR012677">
    <property type="entry name" value="Nucleotide-bd_a/b_plait_sf"/>
</dbReference>
<gene>
    <name evidence="8" type="ORF">KP509_14G069200</name>
</gene>
<dbReference type="SMART" id="SM00356">
    <property type="entry name" value="ZnF_C3H1"/>
    <property type="match status" value="1"/>
</dbReference>
<dbReference type="InterPro" id="IPR000504">
    <property type="entry name" value="RRM_dom"/>
</dbReference>
<feature type="region of interest" description="Disordered" evidence="5">
    <location>
        <begin position="545"/>
        <end position="566"/>
    </location>
</feature>
<dbReference type="PANTHER" id="PTHR14398:SF0">
    <property type="entry name" value="ZINC FINGER PROTEIN SWM"/>
    <property type="match status" value="1"/>
</dbReference>
<dbReference type="PROSITE" id="PS50102">
    <property type="entry name" value="RRM"/>
    <property type="match status" value="1"/>
</dbReference>
<evidence type="ECO:0000259" key="6">
    <source>
        <dbReference type="PROSITE" id="PS50102"/>
    </source>
</evidence>
<feature type="compositionally biased region" description="Polar residues" evidence="5">
    <location>
        <begin position="1018"/>
        <end position="1029"/>
    </location>
</feature>
<feature type="region of interest" description="Disordered" evidence="5">
    <location>
        <begin position="89"/>
        <end position="213"/>
    </location>
</feature>
<dbReference type="GO" id="GO:0005634">
    <property type="term" value="C:nucleus"/>
    <property type="evidence" value="ECO:0007669"/>
    <property type="project" value="TreeGrafter"/>
</dbReference>
<feature type="compositionally biased region" description="Gly residues" evidence="5">
    <location>
        <begin position="580"/>
        <end position="590"/>
    </location>
</feature>
<evidence type="ECO:0000256" key="3">
    <source>
        <dbReference type="PROSITE-ProRule" id="PRU00176"/>
    </source>
</evidence>
<feature type="region of interest" description="Disordered" evidence="5">
    <location>
        <begin position="477"/>
        <end position="510"/>
    </location>
</feature>
<evidence type="ECO:0000256" key="4">
    <source>
        <dbReference type="PROSITE-ProRule" id="PRU00723"/>
    </source>
</evidence>
<dbReference type="Pfam" id="PF01480">
    <property type="entry name" value="PWI"/>
    <property type="match status" value="1"/>
</dbReference>
<dbReference type="InterPro" id="IPR000571">
    <property type="entry name" value="Znf_CCCH"/>
</dbReference>
<feature type="region of interest" description="Disordered" evidence="5">
    <location>
        <begin position="743"/>
        <end position="765"/>
    </location>
</feature>
<evidence type="ECO:0000256" key="1">
    <source>
        <dbReference type="ARBA" id="ARBA00022884"/>
    </source>
</evidence>
<sequence length="1071" mass="117107">MSVMKIEDSDVLHSYLKKHLEPLTAADPKALADYVLALLKNNKSKNELQELCTERLFEFLGEGSKTFVAELFHALEDGTISIHQNEVESRVEGEPGSTPSTTMAKVPPIRDCTKPNSSSQIQKLSDINNFDGTDHDEEGSEDEDDDRNHKHRRRVERSRSLDRDIEDGPLRKRNKFDDSKSTEEFQKGPAYPEKDGFPKRRQGRDYTFGPAKLGMDGNQRGLLRGVSAVRNDGLGSRFEHQNGFPRGFIGRGRGGTPLLGAREQRSIPVDASDPSALLLPQGFSKNAFNGRPGSGRGNPSHSPWLGYNRFTGITNNALEHSLPLNTGIQGPRNVPISPGGVGMNIGLGLGLRPRCPDFEERGFCLRGDLCPMDHGANRIVVEDVQSLSKFNLPVTLPSGRGSMPVSSSTLVSFSSNVTRDPNMPPLLESNFSKAASGNYTNVEPELYDPDQPLWNKEQPTPIVDGLRKLSSFRKDTECESSALERSKRQSPEDEAHGRMGRLQGQGSGQSVWNRIGRIEQCDMKDTTSISVTNDFTAEGLHNPKLMKREAHGLPNSPGRRKSDPEERLLRSLKGLVAKSGGNGTSEGGIGSHRPVYTPQGGRVLRLPIERAQNTLYVGCLPDISNCREHLAAHFQKFGEIIDIRIPVNGGGRAFVQFLRHEDAEAALASPDAVMGNRFIRLSWAKRDSIPIFAVDNNSVLPSAVSGKDSGSGETEELVLDSSASAEKGNKQIDVMPAALEAKNRSAMKSGTLSETKVTLKRQEEREQMREKIEEIRRKQEELAQKRDEFRRALERLSKQQQGNGAKGAISDQSIDKQAAAESGETDDKGLCKQTSFASNVIEKIPDQAALGPTKESSKQPLSLGQVHSAALSQPSPRGKGHPFRPGSGSPWSSSRYKIDNRTTVFRVLAPLPEGFLDTGVIKQHFQSFGEVVNVLIEDLSREGESNDTEHATVMVTFSNRSVAEKAFTNGRQFQGVSMQFSWVNLPGSATGALSSEDLGTELKSRLICNLNDKVSADGQSSRAQISTTRDSSDKEAQIEAEHQQEDVSDAVLCTSARVCEGGNGLESNGVS</sequence>
<feature type="region of interest" description="Disordered" evidence="5">
    <location>
        <begin position="577"/>
        <end position="596"/>
    </location>
</feature>
<feature type="compositionally biased region" description="Acidic residues" evidence="5">
    <location>
        <begin position="134"/>
        <end position="145"/>
    </location>
</feature>
<dbReference type="CDD" id="cd12257">
    <property type="entry name" value="RRM1_RBM26_like"/>
    <property type="match status" value="1"/>
</dbReference>
<evidence type="ECO:0000259" key="7">
    <source>
        <dbReference type="PROSITE" id="PS50103"/>
    </source>
</evidence>
<feature type="domain" description="C3H1-type" evidence="7">
    <location>
        <begin position="349"/>
        <end position="377"/>
    </location>
</feature>
<dbReference type="OrthoDB" id="443401at2759"/>
<keyword evidence="4" id="KW-0863">Zinc-finger</keyword>
<feature type="region of interest" description="Disordered" evidence="5">
    <location>
        <begin position="1018"/>
        <end position="1046"/>
    </location>
</feature>
<dbReference type="EMBL" id="CM035419">
    <property type="protein sequence ID" value="KAH7415973.1"/>
    <property type="molecule type" value="Genomic_DNA"/>
</dbReference>
<feature type="compositionally biased region" description="Polar residues" evidence="5">
    <location>
        <begin position="114"/>
        <end position="130"/>
    </location>
</feature>
<protein>
    <submittedName>
        <fullName evidence="8">Uncharacterized protein</fullName>
    </submittedName>
</protein>
<dbReference type="PROSITE" id="PS50103">
    <property type="entry name" value="ZF_C3H1"/>
    <property type="match status" value="1"/>
</dbReference>
<comment type="caution">
    <text evidence="8">The sequence shown here is derived from an EMBL/GenBank/DDBJ whole genome shotgun (WGS) entry which is preliminary data.</text>
</comment>
<name>A0A8T2T8Z1_CERRI</name>
<feature type="zinc finger region" description="C3H1-type" evidence="4">
    <location>
        <begin position="349"/>
        <end position="377"/>
    </location>
</feature>
<feature type="region of interest" description="Disordered" evidence="5">
    <location>
        <begin position="795"/>
        <end position="830"/>
    </location>
</feature>
<evidence type="ECO:0000256" key="2">
    <source>
        <dbReference type="ARBA" id="ARBA00043866"/>
    </source>
</evidence>
<dbReference type="GO" id="GO:0008270">
    <property type="term" value="F:zinc ion binding"/>
    <property type="evidence" value="ECO:0007669"/>
    <property type="project" value="UniProtKB-KW"/>
</dbReference>
<keyword evidence="4" id="KW-0479">Metal-binding</keyword>
<evidence type="ECO:0000256" key="5">
    <source>
        <dbReference type="SAM" id="MobiDB-lite"/>
    </source>
</evidence>
<dbReference type="SMART" id="SM00360">
    <property type="entry name" value="RRM"/>
    <property type="match status" value="1"/>
</dbReference>
<feature type="compositionally biased region" description="Low complexity" evidence="5">
    <location>
        <begin position="884"/>
        <end position="895"/>
    </location>
</feature>
<keyword evidence="4" id="KW-0862">Zinc</keyword>
<feature type="compositionally biased region" description="Polar residues" evidence="5">
    <location>
        <begin position="746"/>
        <end position="756"/>
    </location>
</feature>
<dbReference type="InterPro" id="IPR002483">
    <property type="entry name" value="PWI_dom"/>
</dbReference>
<dbReference type="SUPFAM" id="SSF54928">
    <property type="entry name" value="RNA-binding domain, RBD"/>
    <property type="match status" value="1"/>
</dbReference>
<comment type="function">
    <text evidence="2">May be involved in the turnover of nuclear polyadenylated (pA+) RNA.</text>
</comment>
<dbReference type="OMA" id="ANAKCWQ"/>
<accession>A0A8T2T8Z1</accession>
<feature type="compositionally biased region" description="Basic and acidic residues" evidence="5">
    <location>
        <begin position="1030"/>
        <end position="1045"/>
    </location>
</feature>
<feature type="region of interest" description="Disordered" evidence="5">
    <location>
        <begin position="847"/>
        <end position="895"/>
    </location>
</feature>
<dbReference type="Pfam" id="PF00076">
    <property type="entry name" value="RRM_1"/>
    <property type="match status" value="1"/>
</dbReference>
<dbReference type="Proteomes" id="UP000825935">
    <property type="component" value="Chromosome 14"/>
</dbReference>
<keyword evidence="1 3" id="KW-0694">RNA-binding</keyword>
<dbReference type="Gene3D" id="3.30.70.330">
    <property type="match status" value="1"/>
</dbReference>
<dbReference type="GO" id="GO:0003723">
    <property type="term" value="F:RNA binding"/>
    <property type="evidence" value="ECO:0007669"/>
    <property type="project" value="UniProtKB-UniRule"/>
</dbReference>
<feature type="compositionally biased region" description="Basic and acidic residues" evidence="5">
    <location>
        <begin position="477"/>
        <end position="497"/>
    </location>
</feature>
<organism evidence="8 9">
    <name type="scientific">Ceratopteris richardii</name>
    <name type="common">Triangle waterfern</name>
    <dbReference type="NCBI Taxonomy" id="49495"/>
    <lineage>
        <taxon>Eukaryota</taxon>
        <taxon>Viridiplantae</taxon>
        <taxon>Streptophyta</taxon>
        <taxon>Embryophyta</taxon>
        <taxon>Tracheophyta</taxon>
        <taxon>Polypodiopsida</taxon>
        <taxon>Polypodiidae</taxon>
        <taxon>Polypodiales</taxon>
        <taxon>Pteridineae</taxon>
        <taxon>Pteridaceae</taxon>
        <taxon>Parkerioideae</taxon>
        <taxon>Ceratopteris</taxon>
    </lineage>
</organism>